<evidence type="ECO:0000256" key="3">
    <source>
        <dbReference type="ARBA" id="ARBA00023239"/>
    </source>
</evidence>
<keyword evidence="6" id="KW-1185">Reference proteome</keyword>
<dbReference type="RefSeq" id="WP_099471615.1">
    <property type="nucleotide sequence ID" value="NZ_CAXBMK010000005.1"/>
</dbReference>
<dbReference type="PANTHER" id="PTHR12599">
    <property type="entry name" value="PTERIN-4-ALPHA-CARBINOLAMINE DEHYDRATASE"/>
    <property type="match status" value="1"/>
</dbReference>
<evidence type="ECO:0000313" key="6">
    <source>
        <dbReference type="Proteomes" id="UP000229730"/>
    </source>
</evidence>
<dbReference type="PANTHER" id="PTHR12599:SF0">
    <property type="entry name" value="PTERIN-4-ALPHA-CARBINOLAMINE DEHYDRATASE"/>
    <property type="match status" value="1"/>
</dbReference>
<dbReference type="Proteomes" id="UP000229730">
    <property type="component" value="Unassembled WGS sequence"/>
</dbReference>
<evidence type="ECO:0000256" key="1">
    <source>
        <dbReference type="ARBA" id="ARBA00001554"/>
    </source>
</evidence>
<comment type="similarity">
    <text evidence="2 4">Belongs to the pterin-4-alpha-carbinolamine dehydratase family.</text>
</comment>
<proteinExistence type="inferred from homology"/>
<organism evidence="5 6">
    <name type="scientific">Paremcibacter congregatus</name>
    <dbReference type="NCBI Taxonomy" id="2043170"/>
    <lineage>
        <taxon>Bacteria</taxon>
        <taxon>Pseudomonadati</taxon>
        <taxon>Pseudomonadota</taxon>
        <taxon>Alphaproteobacteria</taxon>
        <taxon>Emcibacterales</taxon>
        <taxon>Emcibacteraceae</taxon>
        <taxon>Paremcibacter</taxon>
    </lineage>
</organism>
<dbReference type="GO" id="GO:0006729">
    <property type="term" value="P:tetrahydrobiopterin biosynthetic process"/>
    <property type="evidence" value="ECO:0007669"/>
    <property type="project" value="InterPro"/>
</dbReference>
<comment type="catalytic activity">
    <reaction evidence="1 4">
        <text>(4aS,6R)-4a-hydroxy-L-erythro-5,6,7,8-tetrahydrobiopterin = (6R)-L-erythro-6,7-dihydrobiopterin + H2O</text>
        <dbReference type="Rhea" id="RHEA:11920"/>
        <dbReference type="ChEBI" id="CHEBI:15377"/>
        <dbReference type="ChEBI" id="CHEBI:15642"/>
        <dbReference type="ChEBI" id="CHEBI:43120"/>
        <dbReference type="EC" id="4.2.1.96"/>
    </reaction>
</comment>
<dbReference type="CDD" id="cd00914">
    <property type="entry name" value="PCD_DCoH_subfamily_b"/>
    <property type="match status" value="1"/>
</dbReference>
<dbReference type="OrthoDB" id="9794987at2"/>
<dbReference type="InterPro" id="IPR001533">
    <property type="entry name" value="Pterin_deHydtase"/>
</dbReference>
<dbReference type="NCBIfam" id="NF002018">
    <property type="entry name" value="PRK00823.1-3"/>
    <property type="match status" value="1"/>
</dbReference>
<dbReference type="GO" id="GO:0008124">
    <property type="term" value="F:4-alpha-hydroxytetrahydrobiopterin dehydratase activity"/>
    <property type="evidence" value="ECO:0007669"/>
    <property type="project" value="UniProtKB-UniRule"/>
</dbReference>
<dbReference type="Gene3D" id="3.30.1360.20">
    <property type="entry name" value="Transcriptional coactivator/pterin dehydratase"/>
    <property type="match status" value="1"/>
</dbReference>
<comment type="caution">
    <text evidence="5">The sequence shown here is derived from an EMBL/GenBank/DDBJ whole genome shotgun (WGS) entry which is preliminary data.</text>
</comment>
<dbReference type="InterPro" id="IPR036428">
    <property type="entry name" value="PCD_sf"/>
</dbReference>
<gene>
    <name evidence="5" type="ORF">CRD36_05000</name>
</gene>
<evidence type="ECO:0000313" key="5">
    <source>
        <dbReference type="EMBL" id="PHZ86031.1"/>
    </source>
</evidence>
<reference evidence="5 6" key="1">
    <citation type="submission" date="2017-10" db="EMBL/GenBank/DDBJ databases">
        <title>Frigbacter circumglobatus gen. nov. sp. nov., isolated from sediment cultured in situ.</title>
        <authorList>
            <person name="Zhao Z."/>
        </authorList>
    </citation>
    <scope>NUCLEOTIDE SEQUENCE [LARGE SCALE GENOMIC DNA]</scope>
    <source>
        <strain evidence="5 6">ZYL</strain>
    </source>
</reference>
<sequence length="99" mass="11089">MSRLTAAEIDTALEALEGWVPCTAGKTIERQFKFKNFNQAFGFMTSVALEAEKRDHHPEWFNVYNKLHITLTTHSSGGVTEKDIGLARFINDLNSGKTS</sequence>
<dbReference type="AlphaFoldDB" id="A0A2G4YUM2"/>
<dbReference type="HAMAP" id="MF_00434">
    <property type="entry name" value="Pterin_4_alpha"/>
    <property type="match status" value="1"/>
</dbReference>
<evidence type="ECO:0000256" key="4">
    <source>
        <dbReference type="HAMAP-Rule" id="MF_00434"/>
    </source>
</evidence>
<dbReference type="InParanoid" id="A0A2G4YUM2"/>
<evidence type="ECO:0000256" key="2">
    <source>
        <dbReference type="ARBA" id="ARBA00006472"/>
    </source>
</evidence>
<keyword evidence="3 4" id="KW-0456">Lyase</keyword>
<dbReference type="SUPFAM" id="SSF55248">
    <property type="entry name" value="PCD-like"/>
    <property type="match status" value="1"/>
</dbReference>
<dbReference type="NCBIfam" id="NF002017">
    <property type="entry name" value="PRK00823.1-2"/>
    <property type="match status" value="1"/>
</dbReference>
<accession>A0A2G4YUM2</accession>
<protein>
    <recommendedName>
        <fullName evidence="4">Putative pterin-4-alpha-carbinolamine dehydratase</fullName>
        <shortName evidence="4">PHS</shortName>
        <ecNumber evidence="4">4.2.1.96</ecNumber>
    </recommendedName>
    <alternativeName>
        <fullName evidence="4">4-alpha-hydroxy-tetrahydropterin dehydratase</fullName>
    </alternativeName>
    <alternativeName>
        <fullName evidence="4">Pterin carbinolamine dehydratase</fullName>
        <shortName evidence="4">PCD</shortName>
    </alternativeName>
</protein>
<dbReference type="EMBL" id="PDEM01000009">
    <property type="protein sequence ID" value="PHZ86031.1"/>
    <property type="molecule type" value="Genomic_DNA"/>
</dbReference>
<dbReference type="EC" id="4.2.1.96" evidence="4"/>
<name>A0A2G4YUM2_9PROT</name>
<dbReference type="Pfam" id="PF01329">
    <property type="entry name" value="Pterin_4a"/>
    <property type="match status" value="1"/>
</dbReference>